<evidence type="ECO:0000256" key="1">
    <source>
        <dbReference type="SAM" id="Phobius"/>
    </source>
</evidence>
<feature type="transmembrane region" description="Helical" evidence="1">
    <location>
        <begin position="93"/>
        <end position="111"/>
    </location>
</feature>
<gene>
    <name evidence="2" type="ordered locus">SNE_A04480</name>
</gene>
<name>F8L6I6_SIMNZ</name>
<dbReference type="RefSeq" id="WP_013942792.1">
    <property type="nucleotide sequence ID" value="NC_015713.1"/>
</dbReference>
<dbReference type="HOGENOM" id="CLU_1509602_0_0_0"/>
<dbReference type="Proteomes" id="UP000000496">
    <property type="component" value="Chromosome gsn.131"/>
</dbReference>
<keyword evidence="1" id="KW-0472">Membrane</keyword>
<keyword evidence="3" id="KW-1185">Reference proteome</keyword>
<sequence length="178" mass="19633">MKRAISFIGAIIIGTLLAYVWSCLSWTVFPFHEWTLKTFTNTETVAQVITQNAPESGVYMIPSCEHHQDTARGPLVLSAVRLQGINPNMVKEIIIHLITILISTTFIAILLQSLASSLKYVQKIGVIVCIALIGAILNQTPLWNWHFFSPSFVLMGIVDQVVMYFIAGIGMAGLIKAS</sequence>
<reference key="1">
    <citation type="journal article" date="2011" name="Mol. Biol. Evol.">
        <title>Unity in variety -- the pan-genome of the Chlamydiae.</title>
        <authorList>
            <person name="Collingro A."/>
            <person name="Tischler P."/>
            <person name="Weinmaier T."/>
            <person name="Penz T."/>
            <person name="Heinz E."/>
            <person name="Brunham R.C."/>
            <person name="Read T.D."/>
            <person name="Bavoil P.M."/>
            <person name="Sachse K."/>
            <person name="Kahane S."/>
            <person name="Friedman M.G."/>
            <person name="Rattei T."/>
            <person name="Myers G.S.A."/>
            <person name="Horn M."/>
        </authorList>
    </citation>
    <scope>NUCLEOTIDE SEQUENCE</scope>
    <source>
        <strain>Z</strain>
    </source>
</reference>
<feature type="transmembrane region" description="Helical" evidence="1">
    <location>
        <begin position="123"/>
        <end position="140"/>
    </location>
</feature>
<feature type="transmembrane region" description="Helical" evidence="1">
    <location>
        <begin position="7"/>
        <end position="29"/>
    </location>
</feature>
<dbReference type="EMBL" id="FR872582">
    <property type="protein sequence ID" value="CCB88325.1"/>
    <property type="molecule type" value="Genomic_DNA"/>
</dbReference>
<keyword evidence="1" id="KW-0812">Transmembrane</keyword>
<evidence type="ECO:0000313" key="2">
    <source>
        <dbReference type="EMBL" id="CCB88325.1"/>
    </source>
</evidence>
<reference evidence="2 3" key="2">
    <citation type="journal article" date="2011" name="Mol. Biol. Evol.">
        <title>Unity in variety--the pan-genome of the Chlamydiae.</title>
        <authorList>
            <person name="Collingro A."/>
            <person name="Tischler P."/>
            <person name="Weinmaier T."/>
            <person name="Penz T."/>
            <person name="Heinz E."/>
            <person name="Brunham R.C."/>
            <person name="Read T.D."/>
            <person name="Bavoil P.M."/>
            <person name="Sachse K."/>
            <person name="Kahane S."/>
            <person name="Friedman M.G."/>
            <person name="Rattei T."/>
            <person name="Myers G.S."/>
            <person name="Horn M."/>
        </authorList>
    </citation>
    <scope>NUCLEOTIDE SEQUENCE [LARGE SCALE GENOMIC DNA]</scope>
    <source>
        <strain evidence="3">ATCC VR-1471 / Z</strain>
    </source>
</reference>
<dbReference type="KEGG" id="sng:SNE_A04480"/>
<accession>F8L6I6</accession>
<keyword evidence="1" id="KW-1133">Transmembrane helix</keyword>
<dbReference type="OrthoDB" id="5948702at2"/>
<feature type="transmembrane region" description="Helical" evidence="1">
    <location>
        <begin position="152"/>
        <end position="175"/>
    </location>
</feature>
<dbReference type="STRING" id="331113.SNE_A04480"/>
<protein>
    <submittedName>
        <fullName evidence="2">Uncharacterized protein</fullName>
    </submittedName>
</protein>
<organism evidence="2 3">
    <name type="scientific">Simkania negevensis (strain ATCC VR-1471 / DSM 27360 / Z)</name>
    <dbReference type="NCBI Taxonomy" id="331113"/>
    <lineage>
        <taxon>Bacteria</taxon>
        <taxon>Pseudomonadati</taxon>
        <taxon>Chlamydiota</taxon>
        <taxon>Chlamydiia</taxon>
        <taxon>Parachlamydiales</taxon>
        <taxon>Simkaniaceae</taxon>
        <taxon>Simkania</taxon>
    </lineage>
</organism>
<evidence type="ECO:0000313" key="3">
    <source>
        <dbReference type="Proteomes" id="UP000000496"/>
    </source>
</evidence>
<dbReference type="AlphaFoldDB" id="F8L6I6"/>
<proteinExistence type="predicted"/>